<reference evidence="10 11" key="1">
    <citation type="submission" date="2023-08" db="EMBL/GenBank/DDBJ databases">
        <authorList>
            <person name="Palmer J.M."/>
        </authorList>
    </citation>
    <scope>NUCLEOTIDE SEQUENCE [LARGE SCALE GENOMIC DNA]</scope>
    <source>
        <strain evidence="10 11">TWF481</strain>
    </source>
</reference>
<dbReference type="Pfam" id="PF17875">
    <property type="entry name" value="RPA43_OB"/>
    <property type="match status" value="1"/>
</dbReference>
<organism evidence="10 11">
    <name type="scientific">Arthrobotrys musiformis</name>
    <dbReference type="NCBI Taxonomy" id="47236"/>
    <lineage>
        <taxon>Eukaryota</taxon>
        <taxon>Fungi</taxon>
        <taxon>Dikarya</taxon>
        <taxon>Ascomycota</taxon>
        <taxon>Pezizomycotina</taxon>
        <taxon>Orbiliomycetes</taxon>
        <taxon>Orbiliales</taxon>
        <taxon>Orbiliaceae</taxon>
        <taxon>Arthrobotrys</taxon>
    </lineage>
</organism>
<dbReference type="GO" id="GO:0005736">
    <property type="term" value="C:RNA polymerase I complex"/>
    <property type="evidence" value="ECO:0007669"/>
    <property type="project" value="TreeGrafter"/>
</dbReference>
<evidence type="ECO:0000256" key="1">
    <source>
        <dbReference type="ARBA" id="ARBA00004604"/>
    </source>
</evidence>
<feature type="region of interest" description="Disordered" evidence="8">
    <location>
        <begin position="190"/>
        <end position="218"/>
    </location>
</feature>
<gene>
    <name evidence="10" type="ORF">TWF481_001576</name>
</gene>
<feature type="compositionally biased region" description="Acidic residues" evidence="8">
    <location>
        <begin position="287"/>
        <end position="297"/>
    </location>
</feature>
<keyword evidence="3 7" id="KW-0240">DNA-directed RNA polymerase</keyword>
<dbReference type="GO" id="GO:0006361">
    <property type="term" value="P:transcription initiation at RNA polymerase I promoter"/>
    <property type="evidence" value="ECO:0007669"/>
    <property type="project" value="UniProtKB-ARBA"/>
</dbReference>
<evidence type="ECO:0000259" key="9">
    <source>
        <dbReference type="Pfam" id="PF17875"/>
    </source>
</evidence>
<dbReference type="EMBL" id="JAVHJL010000010">
    <property type="protein sequence ID" value="KAK6496576.1"/>
    <property type="molecule type" value="Genomic_DNA"/>
</dbReference>
<feature type="compositionally biased region" description="Polar residues" evidence="8">
    <location>
        <begin position="270"/>
        <end position="281"/>
    </location>
</feature>
<feature type="compositionally biased region" description="Polar residues" evidence="8">
    <location>
        <begin position="37"/>
        <end position="54"/>
    </location>
</feature>
<keyword evidence="5 7" id="KW-0804">Transcription</keyword>
<dbReference type="InterPro" id="IPR045113">
    <property type="entry name" value="Rpb7-like"/>
</dbReference>
<dbReference type="Proteomes" id="UP001370758">
    <property type="component" value="Unassembled WGS sequence"/>
</dbReference>
<dbReference type="FunFam" id="3.30.1490.120:FF:000004">
    <property type="entry name" value="RNA polymerase I subunit Rpa43"/>
    <property type="match status" value="1"/>
</dbReference>
<evidence type="ECO:0000313" key="10">
    <source>
        <dbReference type="EMBL" id="KAK6496576.1"/>
    </source>
</evidence>
<sequence length="319" mass="35099">MAEVAQPPSTSTEHKKKHKITSTPSRTTKKRKLESPAETTPSNPMPPTSQTLRSAKISSPYALTTASRYLSISPAYSSTPAVGIQRDHLDPLVFKYDPILNGIILLHQNLRFQSPAAKILGESPFAFVWCLVEFMLWKPTVGMVLEGFVNHVSPSHLGMLYGNVFSVSVTAAGIPGDWRFVAAEGGDGVGGEEEEVYTGDGGKRRERQKPVGGTDPIEGLTKAMGRWFDSEGNEVEGLRKFVVTAVKADGGMLSLEGSFKDEDVPSIVETTTGAPERQITQLHGKDLDEEDDNDDEEESKRRRKEKKEKKKRKREGKAE</sequence>
<proteinExistence type="inferred from homology"/>
<name>A0AAV9VTM1_9PEZI</name>
<evidence type="ECO:0000256" key="6">
    <source>
        <dbReference type="ARBA" id="ARBA00023242"/>
    </source>
</evidence>
<feature type="compositionally biased region" description="Basic residues" evidence="8">
    <location>
        <begin position="301"/>
        <end position="319"/>
    </location>
</feature>
<dbReference type="AlphaFoldDB" id="A0AAV9VTM1"/>
<feature type="region of interest" description="Disordered" evidence="8">
    <location>
        <begin position="1"/>
        <end position="54"/>
    </location>
</feature>
<feature type="region of interest" description="Disordered" evidence="8">
    <location>
        <begin position="270"/>
        <end position="319"/>
    </location>
</feature>
<evidence type="ECO:0000256" key="3">
    <source>
        <dbReference type="ARBA" id="ARBA00022478"/>
    </source>
</evidence>
<comment type="similarity">
    <text evidence="2">Belongs to the eukaryotic RPA43 RNA polymerase subunit family.</text>
</comment>
<evidence type="ECO:0000256" key="4">
    <source>
        <dbReference type="ARBA" id="ARBA00022553"/>
    </source>
</evidence>
<keyword evidence="6 7" id="KW-0539">Nucleus</keyword>
<protein>
    <recommendedName>
        <fullName evidence="7">DNA-directed RNA polymerase subunit</fullName>
    </recommendedName>
</protein>
<dbReference type="Gene3D" id="3.30.1490.120">
    <property type="entry name" value="RNA polymerase Rpb7-like, N-terminal domain"/>
    <property type="match status" value="1"/>
</dbReference>
<dbReference type="PANTHER" id="PTHR12709:SF5">
    <property type="entry name" value="DNA-DIRECTED RNA POLYMERASE I SUBUNIT RPA43"/>
    <property type="match status" value="1"/>
</dbReference>
<evidence type="ECO:0000256" key="5">
    <source>
        <dbReference type="ARBA" id="ARBA00023163"/>
    </source>
</evidence>
<dbReference type="InterPro" id="IPR036898">
    <property type="entry name" value="RNA_pol_Rpb7-like_N_sf"/>
</dbReference>
<keyword evidence="11" id="KW-1185">Reference proteome</keyword>
<comment type="caution">
    <text evidence="10">The sequence shown here is derived from an EMBL/GenBank/DDBJ whole genome shotgun (WGS) entry which is preliminary data.</text>
</comment>
<dbReference type="InterPro" id="IPR041178">
    <property type="entry name" value="RPA43_OB"/>
</dbReference>
<comment type="function">
    <text evidence="7">DNA-dependent RNA polymerase which catalyzes the transcription of DNA into RNA using the four ribonucleoside triphosphates as substrates.</text>
</comment>
<keyword evidence="4" id="KW-0597">Phosphoprotein</keyword>
<evidence type="ECO:0000256" key="2">
    <source>
        <dbReference type="ARBA" id="ARBA00005930"/>
    </source>
</evidence>
<accession>A0AAV9VTM1</accession>
<dbReference type="Gene3D" id="2.40.50.1060">
    <property type="match status" value="1"/>
</dbReference>
<feature type="domain" description="RPA43 OB" evidence="9">
    <location>
        <begin position="139"/>
        <end position="259"/>
    </location>
</feature>
<dbReference type="GO" id="GO:0006362">
    <property type="term" value="P:transcription elongation by RNA polymerase I"/>
    <property type="evidence" value="ECO:0007669"/>
    <property type="project" value="UniProtKB-ARBA"/>
</dbReference>
<evidence type="ECO:0000313" key="11">
    <source>
        <dbReference type="Proteomes" id="UP001370758"/>
    </source>
</evidence>
<evidence type="ECO:0000256" key="7">
    <source>
        <dbReference type="RuleBase" id="RU369086"/>
    </source>
</evidence>
<evidence type="ECO:0000256" key="8">
    <source>
        <dbReference type="SAM" id="MobiDB-lite"/>
    </source>
</evidence>
<dbReference type="PANTHER" id="PTHR12709">
    <property type="entry name" value="DNA-DIRECTED RNA POLYMERASE II, III"/>
    <property type="match status" value="1"/>
</dbReference>
<comment type="subcellular location">
    <subcellularLocation>
        <location evidence="1">Nucleus</location>
        <location evidence="1">Nucleolus</location>
    </subcellularLocation>
</comment>